<comment type="caution">
    <text evidence="2">The sequence shown here is derived from an EMBL/GenBank/DDBJ whole genome shotgun (WGS) entry which is preliminary data.</text>
</comment>
<gene>
    <name evidence="2" type="ORF">BC349_05010</name>
</gene>
<evidence type="ECO:0000313" key="3">
    <source>
        <dbReference type="Proteomes" id="UP000765802"/>
    </source>
</evidence>
<accession>A0ABR7M6S4</accession>
<feature type="domain" description="HD/PDEase" evidence="1">
    <location>
        <begin position="25"/>
        <end position="139"/>
    </location>
</feature>
<dbReference type="RefSeq" id="WP_187255625.1">
    <property type="nucleotide sequence ID" value="NZ_JBHULF010000006.1"/>
</dbReference>
<keyword evidence="3" id="KW-1185">Reference proteome</keyword>
<proteinExistence type="predicted"/>
<protein>
    <recommendedName>
        <fullName evidence="1">HD/PDEase domain-containing protein</fullName>
    </recommendedName>
</protein>
<organism evidence="2 3">
    <name type="scientific">Flavihumibacter stibioxidans</name>
    <dbReference type="NCBI Taxonomy" id="1834163"/>
    <lineage>
        <taxon>Bacteria</taxon>
        <taxon>Pseudomonadati</taxon>
        <taxon>Bacteroidota</taxon>
        <taxon>Chitinophagia</taxon>
        <taxon>Chitinophagales</taxon>
        <taxon>Chitinophagaceae</taxon>
        <taxon>Flavihumibacter</taxon>
    </lineage>
</organism>
<dbReference type="Gene3D" id="1.10.3210.10">
    <property type="entry name" value="Hypothetical protein af1432"/>
    <property type="match status" value="1"/>
</dbReference>
<dbReference type="InterPro" id="IPR003607">
    <property type="entry name" value="HD/PDEase_dom"/>
</dbReference>
<dbReference type="Pfam" id="PF01966">
    <property type="entry name" value="HD"/>
    <property type="match status" value="1"/>
</dbReference>
<dbReference type="EMBL" id="MBUA01000001">
    <property type="protein sequence ID" value="MBC6490311.1"/>
    <property type="molecule type" value="Genomic_DNA"/>
</dbReference>
<dbReference type="SUPFAM" id="SSF109604">
    <property type="entry name" value="HD-domain/PDEase-like"/>
    <property type="match status" value="1"/>
</dbReference>
<evidence type="ECO:0000259" key="1">
    <source>
        <dbReference type="SMART" id="SM00471"/>
    </source>
</evidence>
<reference evidence="2 3" key="1">
    <citation type="submission" date="2016-07" db="EMBL/GenBank/DDBJ databases">
        <title>Genome analysis of Flavihumibacter stibioxidans YS-17.</title>
        <authorList>
            <person name="Shi K."/>
            <person name="Han Y."/>
            <person name="Wang G."/>
        </authorList>
    </citation>
    <scope>NUCLEOTIDE SEQUENCE [LARGE SCALE GENOMIC DNA]</scope>
    <source>
        <strain evidence="2 3">YS-17</strain>
    </source>
</reference>
<dbReference type="CDD" id="cd00077">
    <property type="entry name" value="HDc"/>
    <property type="match status" value="1"/>
</dbReference>
<dbReference type="Proteomes" id="UP000765802">
    <property type="component" value="Unassembled WGS sequence"/>
</dbReference>
<dbReference type="SMART" id="SM00471">
    <property type="entry name" value="HDc"/>
    <property type="match status" value="1"/>
</dbReference>
<name>A0ABR7M6S4_9BACT</name>
<evidence type="ECO:0000313" key="2">
    <source>
        <dbReference type="EMBL" id="MBC6490311.1"/>
    </source>
</evidence>
<sequence>MTESGFLKLKENIIQRLTAGLDKQLTYHNLAHTLDVLEQAERIAHEENLTDPRSLLLIRIAALYHDTGFLDTYRGHEARSCEIMLEDLEKHSFSAADLDAIQGMIMATRIPQSPANLMEEVICDADLDYLGRDDFPPISNNLMREFLVYGIIKKETEWDPLQVGFFEKHQYFTKSSRTLRQPRKLEYLNLLRDKVIEMNSSITPGRK</sequence>
<dbReference type="InterPro" id="IPR006674">
    <property type="entry name" value="HD_domain"/>
</dbReference>